<dbReference type="InterPro" id="IPR036259">
    <property type="entry name" value="MFS_trans_sf"/>
</dbReference>
<protein>
    <submittedName>
        <fullName evidence="8">MFS transporter</fullName>
    </submittedName>
</protein>
<dbReference type="InterPro" id="IPR000849">
    <property type="entry name" value="Sugar_P_transporter"/>
</dbReference>
<evidence type="ECO:0000259" key="7">
    <source>
        <dbReference type="PROSITE" id="PS50850"/>
    </source>
</evidence>
<accession>A0ABW3G474</accession>
<keyword evidence="9" id="KW-1185">Reference proteome</keyword>
<sequence length="444" mass="47514">MPPAPGTAPTRRTKIRWLMVLLAFLAIAINYVDRANLSVALPYMNAELGLSPELSGLLLGAFFWTYSVFQIPLGRLVDRFGTKVMFAAAVAWWSLFTAATAVARGFASLFAVRLLLGLGEAGAFPACTKLVEEWFPRRERATASGIYDSGARGGTMLAIPIVTALVMWLGWRGSFVITGSIGLVWVAVWWWLYRRPREHPWVSEAELEHIEQDAAAQTSEADQVRWQDLLRNRTVWGMALGFACQAFVIYFFITWFPSYLVDERGFSLLELGIFGTLPGIVAFAGNFLGGAVSDRLVRRGHSLTFARKSCIVGGMLGSSVIALAAVVDSSWLALALLAFSFGSVTFATTCIVTLPTDIAPRSAKSCSGTIQGIQNAASNVAGAVSPALIGLIYGFTGSFVGGLVAAGAVAVLACLIYLFVVGDIEPLPLPEGATHQSAAADSNA</sequence>
<evidence type="ECO:0000256" key="2">
    <source>
        <dbReference type="ARBA" id="ARBA00022475"/>
    </source>
</evidence>
<dbReference type="PANTHER" id="PTHR11662">
    <property type="entry name" value="SOLUTE CARRIER FAMILY 17"/>
    <property type="match status" value="1"/>
</dbReference>
<evidence type="ECO:0000256" key="6">
    <source>
        <dbReference type="SAM" id="Phobius"/>
    </source>
</evidence>
<dbReference type="EMBL" id="JBHTIW010000045">
    <property type="protein sequence ID" value="MFD0923885.1"/>
    <property type="molecule type" value="Genomic_DNA"/>
</dbReference>
<keyword evidence="3 6" id="KW-0812">Transmembrane</keyword>
<feature type="transmembrane region" description="Helical" evidence="6">
    <location>
        <begin position="309"/>
        <end position="327"/>
    </location>
</feature>
<evidence type="ECO:0000256" key="4">
    <source>
        <dbReference type="ARBA" id="ARBA00022989"/>
    </source>
</evidence>
<evidence type="ECO:0000256" key="3">
    <source>
        <dbReference type="ARBA" id="ARBA00022692"/>
    </source>
</evidence>
<feature type="domain" description="Major facilitator superfamily (MFS) profile" evidence="7">
    <location>
        <begin position="19"/>
        <end position="425"/>
    </location>
</feature>
<keyword evidence="2" id="KW-1003">Cell membrane</keyword>
<dbReference type="Proteomes" id="UP001597018">
    <property type="component" value="Unassembled WGS sequence"/>
</dbReference>
<feature type="transmembrane region" description="Helical" evidence="6">
    <location>
        <begin position="84"/>
        <end position="103"/>
    </location>
</feature>
<reference evidence="9" key="1">
    <citation type="journal article" date="2019" name="Int. J. Syst. Evol. Microbiol.">
        <title>The Global Catalogue of Microorganisms (GCM) 10K type strain sequencing project: providing services to taxonomists for standard genome sequencing and annotation.</title>
        <authorList>
            <consortium name="The Broad Institute Genomics Platform"/>
            <consortium name="The Broad Institute Genome Sequencing Center for Infectious Disease"/>
            <person name="Wu L."/>
            <person name="Ma J."/>
        </authorList>
    </citation>
    <scope>NUCLEOTIDE SEQUENCE [LARGE SCALE GENOMIC DNA]</scope>
    <source>
        <strain evidence="9">CCUG 56401</strain>
    </source>
</reference>
<feature type="transmembrane region" description="Helical" evidence="6">
    <location>
        <begin position="235"/>
        <end position="256"/>
    </location>
</feature>
<dbReference type="RefSeq" id="WP_345600709.1">
    <property type="nucleotide sequence ID" value="NZ_BAABLT010000014.1"/>
</dbReference>
<feature type="transmembrane region" description="Helical" evidence="6">
    <location>
        <begin position="268"/>
        <end position="288"/>
    </location>
</feature>
<dbReference type="SUPFAM" id="SSF103473">
    <property type="entry name" value="MFS general substrate transporter"/>
    <property type="match status" value="1"/>
</dbReference>
<organism evidence="8 9">
    <name type="scientific">Saccharopolyspora rosea</name>
    <dbReference type="NCBI Taxonomy" id="524884"/>
    <lineage>
        <taxon>Bacteria</taxon>
        <taxon>Bacillati</taxon>
        <taxon>Actinomycetota</taxon>
        <taxon>Actinomycetes</taxon>
        <taxon>Pseudonocardiales</taxon>
        <taxon>Pseudonocardiaceae</taxon>
        <taxon>Saccharopolyspora</taxon>
    </lineage>
</organism>
<proteinExistence type="predicted"/>
<feature type="transmembrane region" description="Helical" evidence="6">
    <location>
        <begin position="58"/>
        <end position="77"/>
    </location>
</feature>
<comment type="caution">
    <text evidence="8">The sequence shown here is derived from an EMBL/GenBank/DDBJ whole genome shotgun (WGS) entry which is preliminary data.</text>
</comment>
<keyword evidence="4 6" id="KW-1133">Transmembrane helix</keyword>
<dbReference type="PANTHER" id="PTHR11662:SF399">
    <property type="entry name" value="FI19708P1-RELATED"/>
    <property type="match status" value="1"/>
</dbReference>
<keyword evidence="5 6" id="KW-0472">Membrane</keyword>
<comment type="subcellular location">
    <subcellularLocation>
        <location evidence="1">Cell membrane</location>
        <topology evidence="1">Multi-pass membrane protein</topology>
    </subcellularLocation>
</comment>
<evidence type="ECO:0000313" key="8">
    <source>
        <dbReference type="EMBL" id="MFD0923885.1"/>
    </source>
</evidence>
<feature type="transmembrane region" description="Helical" evidence="6">
    <location>
        <begin position="333"/>
        <end position="355"/>
    </location>
</feature>
<evidence type="ECO:0000256" key="1">
    <source>
        <dbReference type="ARBA" id="ARBA00004651"/>
    </source>
</evidence>
<dbReference type="InterPro" id="IPR020846">
    <property type="entry name" value="MFS_dom"/>
</dbReference>
<feature type="transmembrane region" description="Helical" evidence="6">
    <location>
        <begin position="175"/>
        <end position="193"/>
    </location>
</feature>
<evidence type="ECO:0000256" key="5">
    <source>
        <dbReference type="ARBA" id="ARBA00023136"/>
    </source>
</evidence>
<gene>
    <name evidence="8" type="ORF">ACFQ16_29410</name>
</gene>
<feature type="transmembrane region" description="Helical" evidence="6">
    <location>
        <begin position="399"/>
        <end position="420"/>
    </location>
</feature>
<dbReference type="InterPro" id="IPR050382">
    <property type="entry name" value="MFS_Na/Anion_cotransporter"/>
</dbReference>
<dbReference type="CDD" id="cd17319">
    <property type="entry name" value="MFS_ExuT_GudP_like"/>
    <property type="match status" value="1"/>
</dbReference>
<evidence type="ECO:0000313" key="9">
    <source>
        <dbReference type="Proteomes" id="UP001597018"/>
    </source>
</evidence>
<dbReference type="Gene3D" id="1.20.1250.20">
    <property type="entry name" value="MFS general substrate transporter like domains"/>
    <property type="match status" value="2"/>
</dbReference>
<dbReference type="Pfam" id="PF07690">
    <property type="entry name" value="MFS_1"/>
    <property type="match status" value="1"/>
</dbReference>
<feature type="transmembrane region" description="Helical" evidence="6">
    <location>
        <begin position="149"/>
        <end position="169"/>
    </location>
</feature>
<name>A0ABW3G474_9PSEU</name>
<dbReference type="PIRSF" id="PIRSF002808">
    <property type="entry name" value="Hexose_phosphate_transp"/>
    <property type="match status" value="1"/>
</dbReference>
<dbReference type="InterPro" id="IPR011701">
    <property type="entry name" value="MFS"/>
</dbReference>
<dbReference type="PROSITE" id="PS50850">
    <property type="entry name" value="MFS"/>
    <property type="match status" value="1"/>
</dbReference>